<organism evidence="6 7">
    <name type="scientific">Phtheirospermum japonicum</name>
    <dbReference type="NCBI Taxonomy" id="374723"/>
    <lineage>
        <taxon>Eukaryota</taxon>
        <taxon>Viridiplantae</taxon>
        <taxon>Streptophyta</taxon>
        <taxon>Embryophyta</taxon>
        <taxon>Tracheophyta</taxon>
        <taxon>Spermatophyta</taxon>
        <taxon>Magnoliopsida</taxon>
        <taxon>eudicotyledons</taxon>
        <taxon>Gunneridae</taxon>
        <taxon>Pentapetalae</taxon>
        <taxon>asterids</taxon>
        <taxon>lamiids</taxon>
        <taxon>Lamiales</taxon>
        <taxon>Orobanchaceae</taxon>
        <taxon>Orobanchaceae incertae sedis</taxon>
        <taxon>Phtheirospermum</taxon>
    </lineage>
</organism>
<comment type="domain">
    <text evidence="3">The QLQ domain and WRC domain may be involved in protein-protein interaction and DNA-binding, respectively.</text>
</comment>
<keyword evidence="3" id="KW-0010">Activator</keyword>
<comment type="caution">
    <text evidence="6">The sequence shown here is derived from an EMBL/GenBank/DDBJ whole genome shotgun (WGS) entry which is preliminary data.</text>
</comment>
<protein>
    <recommendedName>
        <fullName evidence="3">Growth-regulating factor</fullName>
    </recommendedName>
</protein>
<sequence length="387" mass="42025">MRNGNERKSSALDCDVGLGLKMPFQPTESYTSCDVGGGGPLFSYTSSRVADCVGDIYQTADTVVLPRTFQYSAFRAPAPVAPSGLELRFGTSGCSDPEPWRCKRTDGKKWRCSRDVAPDQKYCERHAHKTKSRSRKHVEITSHNPPPATFTSTSPISPPIPAAATSYDQTRSIEWFMRGGGSSSSSKQHQWQQQITQIPPDKDKDKAFNRNKNASCLYQPQQDHEDKQGFYVPDTSNLHKHHKMDSSHTTQTTRHFFIDSWEKDIGFDMGLGTKDKKFSPSSLSLSMSGGNSNSNYYKCTSGIGHDQDGENGHLGSVSWMNARSAAAAPGGPLGEALCLGNASATWGGSNNLASPAHGYSNNSNNTNSSSCSKSSCEDGSHALNFIG</sequence>
<keyword evidence="3" id="KW-0804">Transcription</keyword>
<evidence type="ECO:0000313" key="7">
    <source>
        <dbReference type="Proteomes" id="UP000653305"/>
    </source>
</evidence>
<dbReference type="InterPro" id="IPR014977">
    <property type="entry name" value="WRC_dom"/>
</dbReference>
<comment type="caution">
    <text evidence="2">Lacks conserved residue(s) required for the propagation of feature annotation.</text>
</comment>
<comment type="subcellular location">
    <subcellularLocation>
        <location evidence="3">Nucleus</location>
    </subcellularLocation>
</comment>
<feature type="domain" description="WRC" evidence="5">
    <location>
        <begin position="96"/>
        <end position="140"/>
    </location>
</feature>
<dbReference type="Pfam" id="PF08879">
    <property type="entry name" value="WRC"/>
    <property type="match status" value="1"/>
</dbReference>
<feature type="compositionally biased region" description="Basic residues" evidence="4">
    <location>
        <begin position="126"/>
        <end position="136"/>
    </location>
</feature>
<proteinExistence type="inferred from homology"/>
<dbReference type="GO" id="GO:0005524">
    <property type="term" value="F:ATP binding"/>
    <property type="evidence" value="ECO:0007669"/>
    <property type="project" value="UniProtKB-UniRule"/>
</dbReference>
<evidence type="ECO:0000256" key="1">
    <source>
        <dbReference type="ARBA" id="ARBA00023242"/>
    </source>
</evidence>
<dbReference type="PROSITE" id="PS51667">
    <property type="entry name" value="WRC"/>
    <property type="match status" value="1"/>
</dbReference>
<dbReference type="EMBL" id="BMAC01000186">
    <property type="protein sequence ID" value="GFP89294.1"/>
    <property type="molecule type" value="Genomic_DNA"/>
</dbReference>
<evidence type="ECO:0000256" key="3">
    <source>
        <dbReference type="RuleBase" id="RU367127"/>
    </source>
</evidence>
<evidence type="ECO:0000256" key="4">
    <source>
        <dbReference type="SAM" id="MobiDB-lite"/>
    </source>
</evidence>
<name>A0A830BYE2_9LAMI</name>
<feature type="region of interest" description="Disordered" evidence="4">
    <location>
        <begin position="124"/>
        <end position="165"/>
    </location>
</feature>
<accession>A0A830BYE2</accession>
<gene>
    <name evidence="6" type="ORF">PHJA_001073100</name>
</gene>
<reference evidence="6" key="1">
    <citation type="submission" date="2020-07" db="EMBL/GenBank/DDBJ databases">
        <title>Ethylene signaling mediates host invasion by parasitic plants.</title>
        <authorList>
            <person name="Yoshida S."/>
        </authorList>
    </citation>
    <scope>NUCLEOTIDE SEQUENCE</scope>
    <source>
        <strain evidence="6">Okayama</strain>
    </source>
</reference>
<keyword evidence="1 3" id="KW-0539">Nucleus</keyword>
<dbReference type="GO" id="GO:0006351">
    <property type="term" value="P:DNA-templated transcription"/>
    <property type="evidence" value="ECO:0007669"/>
    <property type="project" value="UniProtKB-UniRule"/>
</dbReference>
<comment type="similarity">
    <text evidence="3">Belongs to the GRF family.</text>
</comment>
<comment type="function">
    <text evidence="3">Transcription activator.</text>
</comment>
<dbReference type="PANTHER" id="PTHR31602">
    <property type="entry name" value="GROWTH-REGULATING FACTOR 5"/>
    <property type="match status" value="1"/>
</dbReference>
<evidence type="ECO:0000256" key="2">
    <source>
        <dbReference type="PROSITE-ProRule" id="PRU01002"/>
    </source>
</evidence>
<keyword evidence="3" id="KW-0805">Transcription regulation</keyword>
<dbReference type="GO" id="GO:0032502">
    <property type="term" value="P:developmental process"/>
    <property type="evidence" value="ECO:0007669"/>
    <property type="project" value="InterPro"/>
</dbReference>
<dbReference type="OrthoDB" id="841551at2759"/>
<dbReference type="InterPro" id="IPR031137">
    <property type="entry name" value="GRF"/>
</dbReference>
<dbReference type="Proteomes" id="UP000653305">
    <property type="component" value="Unassembled WGS sequence"/>
</dbReference>
<dbReference type="AlphaFoldDB" id="A0A830BYE2"/>
<dbReference type="PANTHER" id="PTHR31602:SF3">
    <property type="entry name" value="GROWTH-REGULATING FACTOR 8"/>
    <property type="match status" value="1"/>
</dbReference>
<keyword evidence="7" id="KW-1185">Reference proteome</keyword>
<feature type="region of interest" description="Disordered" evidence="4">
    <location>
        <begin position="177"/>
        <end position="208"/>
    </location>
</feature>
<evidence type="ECO:0000259" key="5">
    <source>
        <dbReference type="PROSITE" id="PS51667"/>
    </source>
</evidence>
<feature type="compositionally biased region" description="Low complexity" evidence="4">
    <location>
        <begin position="183"/>
        <end position="194"/>
    </location>
</feature>
<dbReference type="GO" id="GO:0005634">
    <property type="term" value="C:nucleus"/>
    <property type="evidence" value="ECO:0007669"/>
    <property type="project" value="UniProtKB-SubCell"/>
</dbReference>
<evidence type="ECO:0000313" key="6">
    <source>
        <dbReference type="EMBL" id="GFP89294.1"/>
    </source>
</evidence>